<dbReference type="InterPro" id="IPR017871">
    <property type="entry name" value="ABC_transporter-like_CS"/>
</dbReference>
<dbReference type="Proteomes" id="UP001206128">
    <property type="component" value="Unassembled WGS sequence"/>
</dbReference>
<comment type="similarity">
    <text evidence="2">Belongs to the ABC transporter superfamily.</text>
</comment>
<dbReference type="Gene3D" id="3.40.50.300">
    <property type="entry name" value="P-loop containing nucleotide triphosphate hydrolases"/>
    <property type="match status" value="2"/>
</dbReference>
<dbReference type="NCBIfam" id="NF008453">
    <property type="entry name" value="PRK11308.1"/>
    <property type="match status" value="2"/>
</dbReference>
<feature type="domain" description="ABC transporter" evidence="8">
    <location>
        <begin position="6"/>
        <end position="255"/>
    </location>
</feature>
<keyword evidence="5" id="KW-0547">Nucleotide-binding</keyword>
<keyword evidence="3" id="KW-0813">Transport</keyword>
<evidence type="ECO:0000259" key="8">
    <source>
        <dbReference type="PROSITE" id="PS50893"/>
    </source>
</evidence>
<gene>
    <name evidence="9" type="ORF">LX83_000447</name>
</gene>
<evidence type="ECO:0000256" key="1">
    <source>
        <dbReference type="ARBA" id="ARBA00004202"/>
    </source>
</evidence>
<dbReference type="InterPro" id="IPR050388">
    <property type="entry name" value="ABC_Ni/Peptide_Import"/>
</dbReference>
<keyword evidence="7" id="KW-0472">Membrane</keyword>
<protein>
    <submittedName>
        <fullName evidence="9">Peptide/nickel transport system ATP-binding protein</fullName>
    </submittedName>
</protein>
<reference evidence="9" key="1">
    <citation type="submission" date="2022-06" db="EMBL/GenBank/DDBJ databases">
        <title>Genomic Encyclopedia of Archaeal and Bacterial Type Strains, Phase II (KMG-II): from individual species to whole genera.</title>
        <authorList>
            <person name="Goeker M."/>
        </authorList>
    </citation>
    <scope>NUCLEOTIDE SEQUENCE</scope>
    <source>
        <strain evidence="9">DSM 43935</strain>
    </source>
</reference>
<dbReference type="GO" id="GO:0015833">
    <property type="term" value="P:peptide transport"/>
    <property type="evidence" value="ECO:0007669"/>
    <property type="project" value="InterPro"/>
</dbReference>
<dbReference type="EMBL" id="JAMTCK010000001">
    <property type="protein sequence ID" value="MCP2163607.1"/>
    <property type="molecule type" value="Genomic_DNA"/>
</dbReference>
<evidence type="ECO:0000256" key="4">
    <source>
        <dbReference type="ARBA" id="ARBA00022475"/>
    </source>
</evidence>
<organism evidence="9 10">
    <name type="scientific">Goodfellowiella coeruleoviolacea</name>
    <dbReference type="NCBI Taxonomy" id="334858"/>
    <lineage>
        <taxon>Bacteria</taxon>
        <taxon>Bacillati</taxon>
        <taxon>Actinomycetota</taxon>
        <taxon>Actinomycetes</taxon>
        <taxon>Pseudonocardiales</taxon>
        <taxon>Pseudonocardiaceae</taxon>
        <taxon>Goodfellowiella</taxon>
    </lineage>
</organism>
<proteinExistence type="inferred from homology"/>
<evidence type="ECO:0000256" key="7">
    <source>
        <dbReference type="ARBA" id="ARBA00023136"/>
    </source>
</evidence>
<dbReference type="PANTHER" id="PTHR43297:SF2">
    <property type="entry name" value="DIPEPTIDE TRANSPORT ATP-BINDING PROTEIN DPPD"/>
    <property type="match status" value="1"/>
</dbReference>
<evidence type="ECO:0000313" key="9">
    <source>
        <dbReference type="EMBL" id="MCP2163607.1"/>
    </source>
</evidence>
<dbReference type="PROSITE" id="PS50893">
    <property type="entry name" value="ABC_TRANSPORTER_2"/>
    <property type="match status" value="2"/>
</dbReference>
<dbReference type="SUPFAM" id="SSF52540">
    <property type="entry name" value="P-loop containing nucleoside triphosphate hydrolases"/>
    <property type="match status" value="2"/>
</dbReference>
<keyword evidence="10" id="KW-1185">Reference proteome</keyword>
<dbReference type="InterPro" id="IPR013563">
    <property type="entry name" value="Oligopep_ABC_C"/>
</dbReference>
<dbReference type="GO" id="GO:0016887">
    <property type="term" value="F:ATP hydrolysis activity"/>
    <property type="evidence" value="ECO:0007669"/>
    <property type="project" value="InterPro"/>
</dbReference>
<feature type="domain" description="ABC transporter" evidence="8">
    <location>
        <begin position="307"/>
        <end position="552"/>
    </location>
</feature>
<keyword evidence="4" id="KW-1003">Cell membrane</keyword>
<dbReference type="InterPro" id="IPR003439">
    <property type="entry name" value="ABC_transporter-like_ATP-bd"/>
</dbReference>
<dbReference type="GO" id="GO:0005886">
    <property type="term" value="C:plasma membrane"/>
    <property type="evidence" value="ECO:0007669"/>
    <property type="project" value="UniProtKB-SubCell"/>
</dbReference>
<dbReference type="GO" id="GO:0005524">
    <property type="term" value="F:ATP binding"/>
    <property type="evidence" value="ECO:0007669"/>
    <property type="project" value="UniProtKB-KW"/>
</dbReference>
<dbReference type="RefSeq" id="WP_253766396.1">
    <property type="nucleotide sequence ID" value="NZ_JAMTCK010000001.1"/>
</dbReference>
<accession>A0AAE3G8G8</accession>
<dbReference type="Pfam" id="PF08352">
    <property type="entry name" value="oligo_HPY"/>
    <property type="match status" value="2"/>
</dbReference>
<evidence type="ECO:0000313" key="10">
    <source>
        <dbReference type="Proteomes" id="UP001206128"/>
    </source>
</evidence>
<dbReference type="InterPro" id="IPR027417">
    <property type="entry name" value="P-loop_NTPase"/>
</dbReference>
<dbReference type="FunFam" id="3.40.50.300:FF:000016">
    <property type="entry name" value="Oligopeptide ABC transporter ATP-binding component"/>
    <property type="match status" value="2"/>
</dbReference>
<dbReference type="PROSITE" id="PS00211">
    <property type="entry name" value="ABC_TRANSPORTER_1"/>
    <property type="match status" value="2"/>
</dbReference>
<dbReference type="PANTHER" id="PTHR43297">
    <property type="entry name" value="OLIGOPEPTIDE TRANSPORT ATP-BINDING PROTEIN APPD"/>
    <property type="match status" value="1"/>
</dbReference>
<evidence type="ECO:0000256" key="2">
    <source>
        <dbReference type="ARBA" id="ARBA00005417"/>
    </source>
</evidence>
<evidence type="ECO:0000256" key="3">
    <source>
        <dbReference type="ARBA" id="ARBA00022448"/>
    </source>
</evidence>
<comment type="subcellular location">
    <subcellularLocation>
        <location evidence="1">Cell membrane</location>
        <topology evidence="1">Peripheral membrane protein</topology>
    </subcellularLocation>
</comment>
<dbReference type="InterPro" id="IPR003593">
    <property type="entry name" value="AAA+_ATPase"/>
</dbReference>
<sequence>MSSPRLSVENLSVEFSTDGAWHPAVRQVSYQLDAGQVLAVVGESGSGKTVTALSLLGLLPATARVTGRALLDGTDLLGLDAAELRAVRGNRVGMVFQEPMSALNPVFTIGDQLVEAIRVHRDSSRAQARQRALDLLRLVDLPDPEQRLRAYPHELSGGQLQRVVIAMAMANEPAVLIADEPTTALDVTVQAEILALLRDLRDRLGVAILLITHDMGVVADIADHVVVMRDGRVVEQGPVAAIFTEAHQDYTKQLLGSVVSLTASATAQPVPEPDPGAEIVARDGHVAVAAHPAHRSIPDSAAVNPALLLDNLSVSYGGRFRSLVVRAVDRVSLHVEPGEVLGLVGESGSGKSTIAAAVTGLVTPSGGQVQVAGVDITRLGRRAARTARGRIGVVFQDPASALNPRATIASSVAEPLRLHRVLAGAALERRVDELLDAVHLSTSLRNRFPHELSGGQRQRVCIARAVALNPDLLIADEPTSALDVSVQAKILDLFADLQRELSFACLFISHDLAVIQQVADRVAVMHRGHLVEQGPTRAVLTAPLHPYTRRLLAAAPVADLAEQRRRRQAWQELNAAGHRG</sequence>
<keyword evidence="6 9" id="KW-0067">ATP-binding</keyword>
<evidence type="ECO:0000256" key="6">
    <source>
        <dbReference type="ARBA" id="ARBA00022840"/>
    </source>
</evidence>
<name>A0AAE3G8G8_9PSEU</name>
<evidence type="ECO:0000256" key="5">
    <source>
        <dbReference type="ARBA" id="ARBA00022741"/>
    </source>
</evidence>
<dbReference type="SMART" id="SM00382">
    <property type="entry name" value="AAA"/>
    <property type="match status" value="2"/>
</dbReference>
<dbReference type="NCBIfam" id="NF007739">
    <property type="entry name" value="PRK10419.1"/>
    <property type="match status" value="2"/>
</dbReference>
<dbReference type="AlphaFoldDB" id="A0AAE3G8G8"/>
<dbReference type="Pfam" id="PF00005">
    <property type="entry name" value="ABC_tran"/>
    <property type="match status" value="2"/>
</dbReference>
<dbReference type="CDD" id="cd03257">
    <property type="entry name" value="ABC_NikE_OppD_transporters"/>
    <property type="match status" value="2"/>
</dbReference>
<comment type="caution">
    <text evidence="9">The sequence shown here is derived from an EMBL/GenBank/DDBJ whole genome shotgun (WGS) entry which is preliminary data.</text>
</comment>